<sequence>MTGGASAGTDPDGIYAYRPVRDANSAHFQFARLHEYDDGQAIAHWGTEARADQWEPITVDLIDHDSDGIALRPARMPYLDIGTLLFDGDDAIDAAARILRPYGELLPVRTTTGRTDLAVFHAFGLIGWGDEREHLNEFSYGVYLYLSPKDSNEIRRLGAFRHEIDPYGALFLSDELVRALGRAGLIEGTAFRICAPRLDSCG</sequence>
<protein>
    <submittedName>
        <fullName evidence="1">Uncharacterized protein</fullName>
    </submittedName>
</protein>
<organism evidence="1 2">
    <name type="scientific">Nocardia seriolae</name>
    <dbReference type="NCBI Taxonomy" id="37332"/>
    <lineage>
        <taxon>Bacteria</taxon>
        <taxon>Bacillati</taxon>
        <taxon>Actinomycetota</taxon>
        <taxon>Actinomycetes</taxon>
        <taxon>Mycobacteriales</taxon>
        <taxon>Nocardiaceae</taxon>
        <taxon>Nocardia</taxon>
    </lineage>
</organism>
<name>A0ABC8ARI3_9NOCA</name>
<dbReference type="RefSeq" id="WP_071343772.1">
    <property type="nucleotide sequence ID" value="NZ_CP017839.1"/>
</dbReference>
<gene>
    <name evidence="1" type="ORF">NS506_02644</name>
</gene>
<dbReference type="EMBL" id="CP017839">
    <property type="protein sequence ID" value="APA96706.1"/>
    <property type="molecule type" value="Genomic_DNA"/>
</dbReference>
<dbReference type="AlphaFoldDB" id="A0ABC8ARI3"/>
<dbReference type="Proteomes" id="UP000180166">
    <property type="component" value="Chromosome"/>
</dbReference>
<accession>A0ABC8ARI3</accession>
<reference evidence="1 2" key="1">
    <citation type="submission" date="2016-10" db="EMBL/GenBank/DDBJ databases">
        <title>Genome sequence of Nocardia seriolae strain EM150506, isolated from Anguila japonica.</title>
        <authorList>
            <person name="Han H.-J."/>
        </authorList>
    </citation>
    <scope>NUCLEOTIDE SEQUENCE [LARGE SCALE GENOMIC DNA]</scope>
    <source>
        <strain evidence="1 2">EM150506</strain>
    </source>
</reference>
<evidence type="ECO:0000313" key="2">
    <source>
        <dbReference type="Proteomes" id="UP000180166"/>
    </source>
</evidence>
<dbReference type="KEGG" id="nsr:NS506_02644"/>
<evidence type="ECO:0000313" key="1">
    <source>
        <dbReference type="EMBL" id="APA96706.1"/>
    </source>
</evidence>
<proteinExistence type="predicted"/>